<gene>
    <name evidence="1" type="primary">anmK</name>
    <name evidence="2" type="ORF">H0A72_16105</name>
</gene>
<dbReference type="GO" id="GO:0016301">
    <property type="term" value="F:kinase activity"/>
    <property type="evidence" value="ECO:0007669"/>
    <property type="project" value="UniProtKB-KW"/>
</dbReference>
<dbReference type="UniPathway" id="UPA00544"/>
<reference evidence="2 3" key="1">
    <citation type="submission" date="2020-07" db="EMBL/GenBank/DDBJ databases">
        <title>Taxonomic revisions and descriptions of new bacterial species based on genomic comparisons in the high-G+C-content subgroup of the family Alcaligenaceae.</title>
        <authorList>
            <person name="Szabo A."/>
            <person name="Felfoldi T."/>
        </authorList>
    </citation>
    <scope>NUCLEOTIDE SEQUENCE [LARGE SCALE GENOMIC DNA]</scope>
    <source>
        <strain evidence="2 3">LMG 24012</strain>
    </source>
</reference>
<dbReference type="RefSeq" id="WP_180157151.1">
    <property type="nucleotide sequence ID" value="NZ_JACCEM010000008.1"/>
</dbReference>
<evidence type="ECO:0000256" key="1">
    <source>
        <dbReference type="HAMAP-Rule" id="MF_01270"/>
    </source>
</evidence>
<dbReference type="HAMAP" id="MF_01270">
    <property type="entry name" value="AnhMurNAc_kinase"/>
    <property type="match status" value="1"/>
</dbReference>
<dbReference type="AlphaFoldDB" id="A0A853G880"/>
<keyword evidence="1" id="KW-0547">Nucleotide-binding</keyword>
<comment type="function">
    <text evidence="1">Catalyzes the specific phosphorylation of 1,6-anhydro-N-acetylmuramic acid (anhMurNAc) with the simultaneous cleavage of the 1,6-anhydro ring, generating MurNAc-6-P. Is required for the utilization of anhMurNAc either imported from the medium or derived from its own cell wall murein, and thus plays a role in cell wall recycling.</text>
</comment>
<dbReference type="GO" id="GO:0005524">
    <property type="term" value="F:ATP binding"/>
    <property type="evidence" value="ECO:0007669"/>
    <property type="project" value="UniProtKB-UniRule"/>
</dbReference>
<comment type="catalytic activity">
    <reaction evidence="1">
        <text>1,6-anhydro-N-acetyl-beta-muramate + ATP + H2O = N-acetyl-D-muramate 6-phosphate + ADP + H(+)</text>
        <dbReference type="Rhea" id="RHEA:24952"/>
        <dbReference type="ChEBI" id="CHEBI:15377"/>
        <dbReference type="ChEBI" id="CHEBI:15378"/>
        <dbReference type="ChEBI" id="CHEBI:30616"/>
        <dbReference type="ChEBI" id="CHEBI:58690"/>
        <dbReference type="ChEBI" id="CHEBI:58722"/>
        <dbReference type="ChEBI" id="CHEBI:456216"/>
        <dbReference type="EC" id="2.7.1.170"/>
    </reaction>
</comment>
<keyword evidence="1" id="KW-0119">Carbohydrate metabolism</keyword>
<dbReference type="GO" id="GO:0016773">
    <property type="term" value="F:phosphotransferase activity, alcohol group as acceptor"/>
    <property type="evidence" value="ECO:0007669"/>
    <property type="project" value="UniProtKB-UniRule"/>
</dbReference>
<comment type="pathway">
    <text evidence="1">Amino-sugar metabolism; 1,6-anhydro-N-acetylmuramate degradation.</text>
</comment>
<dbReference type="GO" id="GO:0097175">
    <property type="term" value="P:1,6-anhydro-N-acetyl-beta-muramic acid catabolic process"/>
    <property type="evidence" value="ECO:0007669"/>
    <property type="project" value="UniProtKB-UniRule"/>
</dbReference>
<comment type="pathway">
    <text evidence="1">Cell wall biogenesis; peptidoglycan recycling.</text>
</comment>
<dbReference type="Gene3D" id="3.30.420.40">
    <property type="match status" value="2"/>
</dbReference>
<dbReference type="InterPro" id="IPR005338">
    <property type="entry name" value="Anhydro_N_Ac-Mur_kinase"/>
</dbReference>
<dbReference type="PANTHER" id="PTHR30605:SF0">
    <property type="entry name" value="ANHYDRO-N-ACETYLMURAMIC ACID KINASE"/>
    <property type="match status" value="1"/>
</dbReference>
<keyword evidence="1 2" id="KW-0418">Kinase</keyword>
<dbReference type="GO" id="GO:0006040">
    <property type="term" value="P:amino sugar metabolic process"/>
    <property type="evidence" value="ECO:0007669"/>
    <property type="project" value="InterPro"/>
</dbReference>
<dbReference type="UniPathway" id="UPA00343"/>
<dbReference type="PANTHER" id="PTHR30605">
    <property type="entry name" value="ANHYDRO-N-ACETYLMURAMIC ACID KINASE"/>
    <property type="match status" value="1"/>
</dbReference>
<proteinExistence type="inferred from homology"/>
<name>A0A853G880_9BURK</name>
<sequence>MPQNLFVGLMSGTSTDGVDAVLADFGGDGRPAILDSCSLAMPAALRDELLALNSPGPDELARAARAANALVRLYARATHEVLKRAGVAAAQVRAIGAHGQTVRHDPAAGYTIQLNSPALLVELTGIPVIADFRSRDIAAGGQGAPLVPAFHHAVFACGHPRAVLNLGGIANVTLLEPDGEIRGFDTGPANVLLDMWIQSSTGRPYDDEGKWAASGRCDARLLEHLLESEPWFKLAPPKSTGRDLFNWPWLSGRLNTFYDRAARLRDNDVQATLQRLTARSAARAIMEHAPKTQEVLVCGGGALNTGLLNDLRAELGRPVDPTSVHGIPVQLVEALAFAWLAWMHEEGRPACLPAVTGARTATIAGCRYP</sequence>
<organism evidence="2 3">
    <name type="scientific">Parapusillimonas granuli</name>
    <dbReference type="NCBI Taxonomy" id="380911"/>
    <lineage>
        <taxon>Bacteria</taxon>
        <taxon>Pseudomonadati</taxon>
        <taxon>Pseudomonadota</taxon>
        <taxon>Betaproteobacteria</taxon>
        <taxon>Burkholderiales</taxon>
        <taxon>Alcaligenaceae</taxon>
        <taxon>Parapusillimonas</taxon>
    </lineage>
</organism>
<evidence type="ECO:0000313" key="3">
    <source>
        <dbReference type="Proteomes" id="UP000559809"/>
    </source>
</evidence>
<dbReference type="GO" id="GO:0009254">
    <property type="term" value="P:peptidoglycan turnover"/>
    <property type="evidence" value="ECO:0007669"/>
    <property type="project" value="UniProtKB-UniRule"/>
</dbReference>
<keyword evidence="3" id="KW-1185">Reference proteome</keyword>
<dbReference type="EMBL" id="JACCEM010000008">
    <property type="protein sequence ID" value="NYT50841.1"/>
    <property type="molecule type" value="Genomic_DNA"/>
</dbReference>
<protein>
    <recommendedName>
        <fullName evidence="1">Anhydro-N-acetylmuramic acid kinase</fullName>
        <ecNumber evidence="1">2.7.1.170</ecNumber>
    </recommendedName>
    <alternativeName>
        <fullName evidence="1">AnhMurNAc kinase</fullName>
    </alternativeName>
</protein>
<dbReference type="InterPro" id="IPR043129">
    <property type="entry name" value="ATPase_NBD"/>
</dbReference>
<keyword evidence="1" id="KW-0067">ATP-binding</keyword>
<comment type="similarity">
    <text evidence="1">Belongs to the anhydro-N-acetylmuramic acid kinase family.</text>
</comment>
<keyword evidence="1 2" id="KW-0808">Transferase</keyword>
<dbReference type="Pfam" id="PF03702">
    <property type="entry name" value="AnmK"/>
    <property type="match status" value="1"/>
</dbReference>
<accession>A0A853G880</accession>
<dbReference type="CDD" id="cd24050">
    <property type="entry name" value="ASKHA_NBD_ANMK"/>
    <property type="match status" value="1"/>
</dbReference>
<comment type="caution">
    <text evidence="2">The sequence shown here is derived from an EMBL/GenBank/DDBJ whole genome shotgun (WGS) entry which is preliminary data.</text>
</comment>
<dbReference type="NCBIfam" id="NF007139">
    <property type="entry name" value="PRK09585.1-3"/>
    <property type="match status" value="1"/>
</dbReference>
<dbReference type="EC" id="2.7.1.170" evidence="1"/>
<evidence type="ECO:0000313" key="2">
    <source>
        <dbReference type="EMBL" id="NYT50841.1"/>
    </source>
</evidence>
<feature type="binding site" evidence="1">
    <location>
        <begin position="12"/>
        <end position="19"/>
    </location>
    <ligand>
        <name>ATP</name>
        <dbReference type="ChEBI" id="CHEBI:30616"/>
    </ligand>
</feature>
<dbReference type="Proteomes" id="UP000559809">
    <property type="component" value="Unassembled WGS sequence"/>
</dbReference>
<dbReference type="SUPFAM" id="SSF53067">
    <property type="entry name" value="Actin-like ATPase domain"/>
    <property type="match status" value="1"/>
</dbReference>